<protein>
    <recommendedName>
        <fullName evidence="9">Sulfite oxidase</fullName>
    </recommendedName>
</protein>
<dbReference type="InterPro" id="IPR036374">
    <property type="entry name" value="OxRdtase_Mopterin-bd_sf"/>
</dbReference>
<evidence type="ECO:0008006" key="9">
    <source>
        <dbReference type="Google" id="ProtNLM"/>
    </source>
</evidence>
<dbReference type="GO" id="GO:0020037">
    <property type="term" value="F:heme binding"/>
    <property type="evidence" value="ECO:0007669"/>
    <property type="project" value="TreeGrafter"/>
</dbReference>
<evidence type="ECO:0000259" key="6">
    <source>
        <dbReference type="Pfam" id="PF03404"/>
    </source>
</evidence>
<organism evidence="7 8">
    <name type="scientific">Ramazzottius varieornatus</name>
    <name type="common">Water bear</name>
    <name type="synonym">Tardigrade</name>
    <dbReference type="NCBI Taxonomy" id="947166"/>
    <lineage>
        <taxon>Eukaryota</taxon>
        <taxon>Metazoa</taxon>
        <taxon>Ecdysozoa</taxon>
        <taxon>Tardigrada</taxon>
        <taxon>Eutardigrada</taxon>
        <taxon>Parachela</taxon>
        <taxon>Hypsibioidea</taxon>
        <taxon>Ramazzottiidae</taxon>
        <taxon>Ramazzottius</taxon>
    </lineage>
</organism>
<dbReference type="Pfam" id="PF00174">
    <property type="entry name" value="Oxidored_molyb"/>
    <property type="match status" value="1"/>
</dbReference>
<dbReference type="InterPro" id="IPR008335">
    <property type="entry name" value="Mopterin_OxRdtase_euk"/>
</dbReference>
<dbReference type="PRINTS" id="PR00407">
    <property type="entry name" value="EUMOPTERIN"/>
</dbReference>
<keyword evidence="2" id="KW-0500">Molybdenum</keyword>
<dbReference type="Pfam" id="PF03404">
    <property type="entry name" value="Mo-co_dimer"/>
    <property type="match status" value="1"/>
</dbReference>
<evidence type="ECO:0000259" key="5">
    <source>
        <dbReference type="Pfam" id="PF00174"/>
    </source>
</evidence>
<dbReference type="InterPro" id="IPR014756">
    <property type="entry name" value="Ig_E-set"/>
</dbReference>
<dbReference type="Proteomes" id="UP000186922">
    <property type="component" value="Unassembled WGS sequence"/>
</dbReference>
<evidence type="ECO:0000256" key="3">
    <source>
        <dbReference type="ARBA" id="ARBA00022723"/>
    </source>
</evidence>
<dbReference type="SUPFAM" id="SSF81296">
    <property type="entry name" value="E set domains"/>
    <property type="match status" value="1"/>
</dbReference>
<proteinExistence type="predicted"/>
<dbReference type="SUPFAM" id="SSF56524">
    <property type="entry name" value="Oxidoreductase molybdopterin-binding domain"/>
    <property type="match status" value="1"/>
</dbReference>
<keyword evidence="8" id="KW-1185">Reference proteome</keyword>
<dbReference type="EMBL" id="BDGG01000007">
    <property type="protein sequence ID" value="GAV02001.1"/>
    <property type="molecule type" value="Genomic_DNA"/>
</dbReference>
<dbReference type="PANTHER" id="PTHR19372">
    <property type="entry name" value="SULFITE REDUCTASE"/>
    <property type="match status" value="1"/>
</dbReference>
<dbReference type="Gene3D" id="3.90.420.10">
    <property type="entry name" value="Oxidoreductase, molybdopterin-binding domain"/>
    <property type="match status" value="1"/>
</dbReference>
<evidence type="ECO:0000256" key="4">
    <source>
        <dbReference type="ARBA" id="ARBA00023002"/>
    </source>
</evidence>
<evidence type="ECO:0000313" key="8">
    <source>
        <dbReference type="Proteomes" id="UP000186922"/>
    </source>
</evidence>
<dbReference type="GO" id="GO:0008482">
    <property type="term" value="F:sulfite oxidase activity"/>
    <property type="evidence" value="ECO:0007669"/>
    <property type="project" value="TreeGrafter"/>
</dbReference>
<reference evidence="7 8" key="1">
    <citation type="journal article" date="2016" name="Nat. Commun.">
        <title>Extremotolerant tardigrade genome and improved radiotolerance of human cultured cells by tardigrade-unique protein.</title>
        <authorList>
            <person name="Hashimoto T."/>
            <person name="Horikawa D.D."/>
            <person name="Saito Y."/>
            <person name="Kuwahara H."/>
            <person name="Kozuka-Hata H."/>
            <person name="Shin-I T."/>
            <person name="Minakuchi Y."/>
            <person name="Ohishi K."/>
            <person name="Motoyama A."/>
            <person name="Aizu T."/>
            <person name="Enomoto A."/>
            <person name="Kondo K."/>
            <person name="Tanaka S."/>
            <person name="Hara Y."/>
            <person name="Koshikawa S."/>
            <person name="Sagara H."/>
            <person name="Miura T."/>
            <person name="Yokobori S."/>
            <person name="Miyagawa K."/>
            <person name="Suzuki Y."/>
            <person name="Kubo T."/>
            <person name="Oyama M."/>
            <person name="Kohara Y."/>
            <person name="Fujiyama A."/>
            <person name="Arakawa K."/>
            <person name="Katayama T."/>
            <person name="Toyoda A."/>
            <person name="Kunieda T."/>
        </authorList>
    </citation>
    <scope>NUCLEOTIDE SEQUENCE [LARGE SCALE GENOMIC DNA]</scope>
    <source>
        <strain evidence="7 8">YOKOZUNA-1</strain>
    </source>
</reference>
<evidence type="ECO:0000256" key="1">
    <source>
        <dbReference type="ARBA" id="ARBA00001924"/>
    </source>
</evidence>
<evidence type="ECO:0000256" key="2">
    <source>
        <dbReference type="ARBA" id="ARBA00022505"/>
    </source>
</evidence>
<dbReference type="AlphaFoldDB" id="A0A1D1VM42"/>
<name>A0A1D1VM42_RAMVA</name>
<comment type="caution">
    <text evidence="7">The sequence shown here is derived from an EMBL/GenBank/DDBJ whole genome shotgun (WGS) entry which is preliminary data.</text>
</comment>
<feature type="domain" description="Moybdenum cofactor oxidoreductase dimerisation" evidence="6">
    <location>
        <begin position="256"/>
        <end position="379"/>
    </location>
</feature>
<dbReference type="STRING" id="947166.A0A1D1VM42"/>
<dbReference type="OrthoDB" id="10051395at2759"/>
<dbReference type="InterPro" id="IPR005066">
    <property type="entry name" value="MoCF_OxRdtse_dimer"/>
</dbReference>
<keyword evidence="4" id="KW-0560">Oxidoreductase</keyword>
<dbReference type="FunFam" id="3.90.420.10:FF:000002">
    <property type="entry name" value="sulfite oxidase, mitochondrial"/>
    <property type="match status" value="1"/>
</dbReference>
<dbReference type="Gene3D" id="2.60.40.650">
    <property type="match status" value="1"/>
</dbReference>
<dbReference type="InterPro" id="IPR000572">
    <property type="entry name" value="OxRdtase_Mopterin-bd_dom"/>
</dbReference>
<comment type="cofactor">
    <cofactor evidence="1">
        <name>Mo-molybdopterin</name>
        <dbReference type="ChEBI" id="CHEBI:71302"/>
    </cofactor>
</comment>
<gene>
    <name evidence="7" type="primary">RvY_12619-1</name>
    <name evidence="7" type="synonym">RvY_12619.1</name>
    <name evidence="7" type="ORF">RvY_12619</name>
</gene>
<dbReference type="GO" id="GO:0030151">
    <property type="term" value="F:molybdenum ion binding"/>
    <property type="evidence" value="ECO:0007669"/>
    <property type="project" value="InterPro"/>
</dbReference>
<dbReference type="GO" id="GO:0005739">
    <property type="term" value="C:mitochondrion"/>
    <property type="evidence" value="ECO:0007669"/>
    <property type="project" value="TreeGrafter"/>
</dbReference>
<evidence type="ECO:0000313" key="7">
    <source>
        <dbReference type="EMBL" id="GAV02001.1"/>
    </source>
</evidence>
<accession>A0A1D1VM42</accession>
<dbReference type="GO" id="GO:0043546">
    <property type="term" value="F:molybdopterin cofactor binding"/>
    <property type="evidence" value="ECO:0007669"/>
    <property type="project" value="TreeGrafter"/>
</dbReference>
<keyword evidence="3" id="KW-0479">Metal-binding</keyword>
<feature type="domain" description="Oxidoreductase molybdopterin-binding" evidence="5">
    <location>
        <begin position="52"/>
        <end position="227"/>
    </location>
</feature>
<dbReference type="GO" id="GO:0006790">
    <property type="term" value="P:sulfur compound metabolic process"/>
    <property type="evidence" value="ECO:0007669"/>
    <property type="project" value="TreeGrafter"/>
</dbReference>
<dbReference type="PANTHER" id="PTHR19372:SF7">
    <property type="entry name" value="SULFITE OXIDASE, MITOCHONDRIAL"/>
    <property type="match status" value="1"/>
</dbReference>
<sequence length="436" mass="48783">MPRGLLGDYSNEPTRWSKLMTNQQHPFNAEPPSFLLTENFITTSDSFFVRNHGAVPALDGDTHKVHITTLDQREVAVSLAELRTMGCPVTIEATLMCAENRRNELKAIAPVKGVGWNVGAVGNATWSGIRLRDVLLQVKADVDDPRLHVEFVGEDMCEEGGRYTVSIPMSKAGNAKGDVLLAWNMNGMALTRDHGFPLRLIVPGYVAARSVKWLKRINILTSQSPSHFQQQQYKLFPQFVNWTTIDKHWNSIAPLSELSIQSAICLPADNTYIAKGSPYTIEGYAISNGRRITRVDVSLNCGHSWQCAEIISQDDKEEKGYDNRYWSWTLWKFHIEKMPSPCSVSCRAWDEASNTQPESARTIWNLRGLMNNAWHTLHLSPYATYVEPALHFCGGVHSYGAQPPISPLPPQEADEVGLPLPYVPLRKSAEEVRVAS</sequence>